<feature type="non-terminal residue" evidence="2">
    <location>
        <position position="181"/>
    </location>
</feature>
<feature type="signal peptide" evidence="1">
    <location>
        <begin position="1"/>
        <end position="25"/>
    </location>
</feature>
<proteinExistence type="predicted"/>
<dbReference type="EMBL" id="GECZ01025758">
    <property type="protein sequence ID" value="JAS44011.1"/>
    <property type="molecule type" value="Transcribed_RNA"/>
</dbReference>
<gene>
    <name evidence="2" type="ORF">g.4362</name>
</gene>
<dbReference type="AlphaFoldDB" id="A0A1B6F1P1"/>
<accession>A0A1B6F1P1</accession>
<sequence>MLRQLPVPGFLSCFLSSMLLTSLAAMAVSNASLASIYDSQSSKQLLGSSVVTSISVVMNPKVSRTTEKPEKLNFFVLDSHGNVVKRTMSVGEVQKSIAEDSGLQQELKSGDFESYEQRKIDEVMTELKSILQEETVEYEKRMTETATVAAITTTVAATTQPALFKEELITTSIITTAAEEL</sequence>
<name>A0A1B6F1P1_9HEMI</name>
<organism evidence="2">
    <name type="scientific">Cuerna arida</name>
    <dbReference type="NCBI Taxonomy" id="1464854"/>
    <lineage>
        <taxon>Eukaryota</taxon>
        <taxon>Metazoa</taxon>
        <taxon>Ecdysozoa</taxon>
        <taxon>Arthropoda</taxon>
        <taxon>Hexapoda</taxon>
        <taxon>Insecta</taxon>
        <taxon>Pterygota</taxon>
        <taxon>Neoptera</taxon>
        <taxon>Paraneoptera</taxon>
        <taxon>Hemiptera</taxon>
        <taxon>Auchenorrhyncha</taxon>
        <taxon>Membracoidea</taxon>
        <taxon>Cicadellidae</taxon>
        <taxon>Cicadellinae</taxon>
        <taxon>Proconiini</taxon>
        <taxon>Cuerna</taxon>
    </lineage>
</organism>
<protein>
    <submittedName>
        <fullName evidence="2">Uncharacterized protein</fullName>
    </submittedName>
</protein>
<evidence type="ECO:0000256" key="1">
    <source>
        <dbReference type="SAM" id="SignalP"/>
    </source>
</evidence>
<evidence type="ECO:0000313" key="2">
    <source>
        <dbReference type="EMBL" id="JAS44011.1"/>
    </source>
</evidence>
<keyword evidence="1" id="KW-0732">Signal</keyword>
<reference evidence="2" key="1">
    <citation type="submission" date="2015-11" db="EMBL/GenBank/DDBJ databases">
        <title>De novo transcriptome assembly of four potential Pierce s Disease insect vectors from Arizona vineyards.</title>
        <authorList>
            <person name="Tassone E.E."/>
        </authorList>
    </citation>
    <scope>NUCLEOTIDE SEQUENCE</scope>
</reference>
<feature type="chain" id="PRO_5008582531" evidence="1">
    <location>
        <begin position="26"/>
        <end position="181"/>
    </location>
</feature>